<feature type="transmembrane region" description="Helical" evidence="1">
    <location>
        <begin position="19"/>
        <end position="36"/>
    </location>
</feature>
<evidence type="ECO:0000256" key="1">
    <source>
        <dbReference type="SAM" id="Phobius"/>
    </source>
</evidence>
<feature type="transmembrane region" description="Helical" evidence="1">
    <location>
        <begin position="1711"/>
        <end position="1737"/>
    </location>
</feature>
<keyword evidence="1" id="KW-0472">Membrane</keyword>
<keyword evidence="3" id="KW-1185">Reference proteome</keyword>
<comment type="caution">
    <text evidence="2">The sequence shown here is derived from an EMBL/GenBank/DDBJ whole genome shotgun (WGS) entry which is preliminary data.</text>
</comment>
<dbReference type="EMBL" id="CAJNDS010000244">
    <property type="protein sequence ID" value="CAE7033331.1"/>
    <property type="molecule type" value="Genomic_DNA"/>
</dbReference>
<feature type="transmembrane region" description="Helical" evidence="1">
    <location>
        <begin position="428"/>
        <end position="451"/>
    </location>
</feature>
<feature type="transmembrane region" description="Helical" evidence="1">
    <location>
        <begin position="1553"/>
        <end position="1577"/>
    </location>
</feature>
<feature type="transmembrane region" description="Helical" evidence="1">
    <location>
        <begin position="1612"/>
        <end position="1635"/>
    </location>
</feature>
<feature type="transmembrane region" description="Helical" evidence="1">
    <location>
        <begin position="401"/>
        <end position="422"/>
    </location>
</feature>
<reference evidence="2" key="1">
    <citation type="submission" date="2021-02" db="EMBL/GenBank/DDBJ databases">
        <authorList>
            <person name="Dougan E. K."/>
            <person name="Rhodes N."/>
            <person name="Thang M."/>
            <person name="Chan C."/>
        </authorList>
    </citation>
    <scope>NUCLEOTIDE SEQUENCE</scope>
</reference>
<sequence length="3319" mass="369017">MALPLILCARRRKDADSKFLIVAVMLGMVIFLVGLIFLSTIYVILGPLLLTAVLAWDLQSLDLKRPSTICLTLCFGLMFTWCCCTLSFPWMFWILQDYLVPEYVILLGFFLAQMLLTAALLLLAYMGPPGSFYASEKVEDMHWGVFSRLSLRLCGLAIDWHTYTTLLFNLPSVQFVPPALQTYVDRFIVRPWGLLSELRDSQDTNLAGLLVIMAILLLGIPAFLMLSMFKEDTFKAARKMRGTSFLVPVLSMVPPPGDAVDAVEEVCGVMLLPCLSCFLRILACKGDDCRVGLSREAGSFLASALLASYLPFVYAGGVWIRLTDPHHSRHRSGSKLVKAAGHLLLERPLKVLVVGVMIAWPSEFPDVAWTAIALAASTGLALSSRYIGASNHRGFNHLHEFVCWSMCLNTAIGFVVTCLHDAKVLEVSILPAVAWLILQMILWQCFYGSLADQGVVAGIFVAKRNQAALRRCVRSCAFFTSLGLLLLCTFTNVLVDSLGVHLEETFNYSSNFSIYMEDCSLIIVPCNQVPIGEQKARCKSGEAGGIIRLWTGVQDPFPQENRIRFHADNMLGSMNHPVPSKDALNYKTCEILMWTEPGDSLEIFSAGSSTIYINTSLSALTIRHLRKLDGGANANTVNASGNASGCPTLHSSVTVTGVQNLYFWSECPSNFWAVLEKSSSPHSLLNLTVNISHAERSNVDIRFTGAQAGSIVDCLDLENFTCLDTELAPDPASPVTCGSSSSNPDLVMLTDLKNAHLAVGEDQEQRLLKIPGNLRNRTRTEMLKALTRKTFTVFKRGSLEETAFLQPTACPTFVHLPWQTLKGMKPWWIVASSSGLFPSRPSFVELEYEGCAEPRGPAELLAETLPHVALVPSAGSGELYETTWVLFTTTGGYDDIPLSENAWAVLAITLCVLVALCVGLAGGFAAILGMRYLGDRIVPAASQQSIRSPWQAFRVLQHLPCFWSCLSSGVASGVAGAENVMSELLSMPQVLLRSRQEAEDLVSATTIWDMLDSSRRISQNSQTNPASPEYDRLWLEFLEIVSQHRQRRQSFADVALNLHRKQKVMRRFQKFRNTVQKVNLKQLKRGASMNLQALRQGRDKLHVIQRLEALSPKSRSFERLPLRPDEPEPIEPNYGIKDLDELVSELKQDKRKGQEAVADVAANIRDILPRARWAATRRLKELAQLAQLAQPTAQDQADTLGDLKIQPDLLKESLEMVLPDLFSAVTDDAPNVGENAALALHAAHMAHICSDGLKVASAVSQAAVRNVLLTSTSRTSCADSTDADDNITSLINAMSDLKVSESRSMVYTIPALMQIAILGAKDRTPISDLAVSTLKKFCESESQKEKDQCDVARARYAFSHSVSLSSAAMQLPAMNTSEPKSSSHGPSVRSQMLSQPKAMKNVCCRRCRTRTKSAEERVYRQQLTHHEASRLVDAISRYQQITRPQVTDLFDMTGTETKRAFRAFGINVKSPEDFEHPEDLQEGVTLVLESYQKPRHVNLFAIQILAQRAEALQTIIKNGPPPASSDRKVRLRLPHVVPVFRPGWLQTDLLSGLFHAFICVFFSFWPCGIALGLALAAEPYGHWAPRERLSSLYVFDRVNLLPWRLITMEPPFWYLVPFCMAVFAVLCLSSLWAHWSSSIPSTFMYLAADALNRKTVLQKRQVLADGALNQNSKHSSIALDASTGTSCWSCVSFLYQLCNSAVIGVHELCHVYPWICCAFMAAAASAYGALVLIWLAVGLLVDSARVVPLVTSLVSFGALVGRRASAWFSFKAKVRAELQELADNFLFRLVGAGVASLTLPSEASQTSYERLRAGNGNDSDLFDVLARQQGESEKVVSVLRARLIYRLLLSKARIDAVLKDVDVEFVMNIDGFLKFQKAIRANVIQCMLNHLGLDNASGFRFLRRVSVFAFLLFTALLVVLWAFPITSSGDDPFAVIFSGLMPAALGFVLSGTLPSRPENQDLVQKLQDWLTEWQVRAVDFVSHSQVAAKNAALEQCPDNPLFHKVKAWLQRLDLFTIGCMLEELGDSKSFIDITLHPALLLSKLSKWEAQDLVPASLLDSLWCTFVDQGLELLNTTLKTPLPERVEEELKNFRHSKHFILLLKDAADASGSLSNIDGQIMQLLCRLLRGLIIGLAEDVLQDLWDRLLVSVCFVGTNCGASPELLARCRNLDMASAKRCLQMGLVRVEKDLAIAGASGLRSVVEQLALQVFTCTLQSMLQELVVHPQAATALEYLLELLDEVETFSDLLDILRDPKKWMRLATAGGDMGIHLIVMGQKQFLEQAVGRSLNEEQVTLLCKSCGTFFAQGVAKGGLPWMMETLKNPEPLALHLLDLELDQLMVLEPIWDFAQKKCLANFPWARDLLQAPLENLGLQELLMGVQEVRNLRPPGQALTDLGLVLVKGALLQAFPQLKPKLKPVLHCVTLQSIQGLRIQPMTFTSLQERLEELAEGLVSDFGEVIVDLAMRNVPVGARDQMAIGAMKFSREQVRSFAKLFLEQNAKATKAYGSPWAAAEAFMKALSQPHRFLDLILQPLLQKKLPEELEELLQDVWKKAMSAIRKIVPEDGCIAELLKELPEVELSIDRTQCLQQVFGSIRDIQQQMMAGSMDELCFLIFKSGLVSLCDAKSSKIQDFLGYKLDRGVAKSILMSLTLPELKQLVYQLVQVKDRLTQALTQFAVSNLELALTQLVAHHLDDILPKEVQRHFEQRLEVEHVIAVAKMLRSQKFVEWTKPEEILVSVKKLLQDPTTLLLRVLQGPIPKELPGKELCEPLLNLAKGELKNFMHSVTGAAGVKSADQTSQSLADKIMSNLEDITIEELQDVFRKTIRPGKKREYLPFVFLKAVLLHAAEEISDLLHLEERLPEFDFESVIMPLTMAEMKRLLQQNDWDVVVETLKEFARKNTELVLAMAITKALEESSLVLPEEVRPYLDAKCIIASARALKSHLKLTNPAAMVDKLKDLLQDPWAMVLQLLKDLTEEQASLLEPLWMAAVKWLFALLDGQIGVREAMKKLGEKNFFHCVPSLLQQLKQAVITKGTQCLQSWEELVLLMLRVSLLSLEDVFEERLGRKGRVCVHCMLQQTTAADLKKVCADFYQEPEATLERFTSHLDIDVAIMLAVATCPQLGQLDDAGYDVAGIAKLLVSCSDSFELSRLPSMLSDLLQGDPEGSWALLLRLLRKVEADQLSPLEGIWAKARDKVLILWSSWSSAVEAKLEAGVVQVLKETTLKDVHLHLKVAAEQYTSYDAVILKAVLLYLQAGVKPKLQAMLEDRPGLENFFREKLRAFDAVEITDLHAAIRAVRSFDWTSFACKSKLILARFQVS</sequence>
<name>A0A812IF38_9DINO</name>
<dbReference type="Proteomes" id="UP000604046">
    <property type="component" value="Unassembled WGS sequence"/>
</dbReference>
<proteinExistence type="predicted"/>
<evidence type="ECO:0000313" key="2">
    <source>
        <dbReference type="EMBL" id="CAE7033331.1"/>
    </source>
</evidence>
<feature type="transmembrane region" description="Helical" evidence="1">
    <location>
        <begin position="206"/>
        <end position="229"/>
    </location>
</feature>
<feature type="transmembrane region" description="Helical" evidence="1">
    <location>
        <begin position="70"/>
        <end position="91"/>
    </location>
</feature>
<keyword evidence="1" id="KW-0812">Transmembrane</keyword>
<feature type="transmembrane region" description="Helical" evidence="1">
    <location>
        <begin position="103"/>
        <end position="125"/>
    </location>
</feature>
<organism evidence="2 3">
    <name type="scientific">Symbiodinium natans</name>
    <dbReference type="NCBI Taxonomy" id="878477"/>
    <lineage>
        <taxon>Eukaryota</taxon>
        <taxon>Sar</taxon>
        <taxon>Alveolata</taxon>
        <taxon>Dinophyceae</taxon>
        <taxon>Suessiales</taxon>
        <taxon>Symbiodiniaceae</taxon>
        <taxon>Symbiodinium</taxon>
    </lineage>
</organism>
<gene>
    <name evidence="2" type="ORF">SNAT2548_LOCUS3992</name>
</gene>
<accession>A0A812IF38</accession>
<feature type="transmembrane region" description="Helical" evidence="1">
    <location>
        <begin position="367"/>
        <end position="389"/>
    </location>
</feature>
<protein>
    <submittedName>
        <fullName evidence="2">Uncharacterized protein</fullName>
    </submittedName>
</protein>
<feature type="transmembrane region" description="Helical" evidence="1">
    <location>
        <begin position="472"/>
        <end position="495"/>
    </location>
</feature>
<feature type="transmembrane region" description="Helical" evidence="1">
    <location>
        <begin position="300"/>
        <end position="322"/>
    </location>
</feature>
<evidence type="ECO:0000313" key="3">
    <source>
        <dbReference type="Proteomes" id="UP000604046"/>
    </source>
</evidence>
<keyword evidence="1" id="KW-1133">Transmembrane helix</keyword>
<feature type="transmembrane region" description="Helical" evidence="1">
    <location>
        <begin position="1907"/>
        <end position="1927"/>
    </location>
</feature>